<evidence type="ECO:0000256" key="5">
    <source>
        <dbReference type="ARBA" id="ARBA00022737"/>
    </source>
</evidence>
<accession>A0A8B8P2R5</accession>
<evidence type="ECO:0000256" key="6">
    <source>
        <dbReference type="ARBA" id="ARBA00022989"/>
    </source>
</evidence>
<keyword evidence="9" id="KW-0325">Glycoprotein</keyword>
<evidence type="ECO:0000256" key="8">
    <source>
        <dbReference type="ARBA" id="ARBA00023170"/>
    </source>
</evidence>
<keyword evidence="12" id="KW-1185">Reference proteome</keyword>
<gene>
    <name evidence="13" type="primary">LOC115739949</name>
</gene>
<evidence type="ECO:0000256" key="10">
    <source>
        <dbReference type="SAM" id="SignalP"/>
    </source>
</evidence>
<keyword evidence="5" id="KW-0677">Repeat</keyword>
<keyword evidence="3" id="KW-0812">Transmembrane</keyword>
<keyword evidence="4 10" id="KW-0732">Signal</keyword>
<keyword evidence="7" id="KW-0472">Membrane</keyword>
<dbReference type="InterPro" id="IPR032675">
    <property type="entry name" value="LRR_dom_sf"/>
</dbReference>
<dbReference type="Pfam" id="PF08263">
    <property type="entry name" value="LRRNT_2"/>
    <property type="match status" value="1"/>
</dbReference>
<evidence type="ECO:0000256" key="7">
    <source>
        <dbReference type="ARBA" id="ARBA00023136"/>
    </source>
</evidence>
<dbReference type="SUPFAM" id="SSF52058">
    <property type="entry name" value="L domain-like"/>
    <property type="match status" value="1"/>
</dbReference>
<name>A0A8B8P2R5_9MYRT</name>
<comment type="subcellular location">
    <subcellularLocation>
        <location evidence="1">Membrane</location>
        <topology evidence="1">Single-pass type I membrane protein</topology>
    </subcellularLocation>
</comment>
<reference evidence="13" key="1">
    <citation type="submission" date="2025-08" db="UniProtKB">
        <authorList>
            <consortium name="RefSeq"/>
        </authorList>
    </citation>
    <scope>IDENTIFICATION</scope>
    <source>
        <tissue evidence="13">Leaf</tissue>
    </source>
</reference>
<protein>
    <submittedName>
        <fullName evidence="13">Receptor-like protein EIX2</fullName>
    </submittedName>
</protein>
<evidence type="ECO:0000256" key="3">
    <source>
        <dbReference type="ARBA" id="ARBA00022692"/>
    </source>
</evidence>
<proteinExistence type="predicted"/>
<keyword evidence="8" id="KW-0675">Receptor</keyword>
<feature type="signal peptide" evidence="10">
    <location>
        <begin position="1"/>
        <end position="30"/>
    </location>
</feature>
<dbReference type="PANTHER" id="PTHR48063">
    <property type="entry name" value="LRR RECEPTOR-LIKE KINASE"/>
    <property type="match status" value="1"/>
</dbReference>
<dbReference type="Gene3D" id="3.80.10.10">
    <property type="entry name" value="Ribonuclease Inhibitor"/>
    <property type="match status" value="1"/>
</dbReference>
<evidence type="ECO:0000256" key="1">
    <source>
        <dbReference type="ARBA" id="ARBA00004479"/>
    </source>
</evidence>
<dbReference type="OrthoDB" id="1600340at2759"/>
<feature type="domain" description="Leucine-rich repeat-containing N-terminal plant-type" evidence="11">
    <location>
        <begin position="39"/>
        <end position="75"/>
    </location>
</feature>
<keyword evidence="2" id="KW-0433">Leucine-rich repeat</keyword>
<dbReference type="GeneID" id="115739949"/>
<evidence type="ECO:0000256" key="4">
    <source>
        <dbReference type="ARBA" id="ARBA00022729"/>
    </source>
</evidence>
<dbReference type="AlphaFoldDB" id="A0A8B8P2R5"/>
<dbReference type="KEGG" id="rarg:115739949"/>
<evidence type="ECO:0000259" key="11">
    <source>
        <dbReference type="Pfam" id="PF08263"/>
    </source>
</evidence>
<keyword evidence="6" id="KW-1133">Transmembrane helix</keyword>
<dbReference type="GO" id="GO:0016020">
    <property type="term" value="C:membrane"/>
    <property type="evidence" value="ECO:0007669"/>
    <property type="project" value="UniProtKB-SubCell"/>
</dbReference>
<evidence type="ECO:0000313" key="13">
    <source>
        <dbReference type="RefSeq" id="XP_030529130.1"/>
    </source>
</evidence>
<organism evidence="12 13">
    <name type="scientific">Rhodamnia argentea</name>
    <dbReference type="NCBI Taxonomy" id="178133"/>
    <lineage>
        <taxon>Eukaryota</taxon>
        <taxon>Viridiplantae</taxon>
        <taxon>Streptophyta</taxon>
        <taxon>Embryophyta</taxon>
        <taxon>Tracheophyta</taxon>
        <taxon>Spermatophyta</taxon>
        <taxon>Magnoliopsida</taxon>
        <taxon>eudicotyledons</taxon>
        <taxon>Gunneridae</taxon>
        <taxon>Pentapetalae</taxon>
        <taxon>rosids</taxon>
        <taxon>malvids</taxon>
        <taxon>Myrtales</taxon>
        <taxon>Myrtaceae</taxon>
        <taxon>Myrtoideae</taxon>
        <taxon>Myrteae</taxon>
        <taxon>Australasian group</taxon>
        <taxon>Rhodamnia</taxon>
    </lineage>
</organism>
<dbReference type="PANTHER" id="PTHR48063:SF112">
    <property type="entry name" value="RECEPTOR LIKE PROTEIN 30-LIKE"/>
    <property type="match status" value="1"/>
</dbReference>
<dbReference type="InterPro" id="IPR046956">
    <property type="entry name" value="RLP23-like"/>
</dbReference>
<dbReference type="RefSeq" id="XP_030529130.1">
    <property type="nucleotide sequence ID" value="XM_030673270.1"/>
</dbReference>
<dbReference type="Pfam" id="PF00560">
    <property type="entry name" value="LRR_1"/>
    <property type="match status" value="2"/>
</dbReference>
<dbReference type="InterPro" id="IPR001611">
    <property type="entry name" value="Leu-rich_rpt"/>
</dbReference>
<sequence>MAAYFCTSLVPTLLRALFVIQALELGQTRALTNASCIGAEREALLKFKQDLTDPSGRLQSWTREGCCRWEGVECDEKTGHVSKLDLRNPCDGLVECSLGGNRHPALYELKHLKYLDLSFNTFTPQKIPESLASLRKLEYLNLSWTSFYGNISNQLGNLSSLQYLDLSLTLMKSENLR</sequence>
<dbReference type="Proteomes" id="UP000827889">
    <property type="component" value="Chromosome 5"/>
</dbReference>
<evidence type="ECO:0000256" key="9">
    <source>
        <dbReference type="ARBA" id="ARBA00023180"/>
    </source>
</evidence>
<evidence type="ECO:0000256" key="2">
    <source>
        <dbReference type="ARBA" id="ARBA00022614"/>
    </source>
</evidence>
<evidence type="ECO:0000313" key="12">
    <source>
        <dbReference type="Proteomes" id="UP000827889"/>
    </source>
</evidence>
<dbReference type="InterPro" id="IPR013210">
    <property type="entry name" value="LRR_N_plant-typ"/>
</dbReference>
<feature type="chain" id="PRO_5034588663" evidence="10">
    <location>
        <begin position="31"/>
        <end position="177"/>
    </location>
</feature>